<dbReference type="Proteomes" id="UP000266723">
    <property type="component" value="Unassembled WGS sequence"/>
</dbReference>
<name>A0ABQ7DQI9_BRACR</name>
<organism evidence="1 2">
    <name type="scientific">Brassica cretica</name>
    <name type="common">Mustard</name>
    <dbReference type="NCBI Taxonomy" id="69181"/>
    <lineage>
        <taxon>Eukaryota</taxon>
        <taxon>Viridiplantae</taxon>
        <taxon>Streptophyta</taxon>
        <taxon>Embryophyta</taxon>
        <taxon>Tracheophyta</taxon>
        <taxon>Spermatophyta</taxon>
        <taxon>Magnoliopsida</taxon>
        <taxon>eudicotyledons</taxon>
        <taxon>Gunneridae</taxon>
        <taxon>Pentapetalae</taxon>
        <taxon>rosids</taxon>
        <taxon>malvids</taxon>
        <taxon>Brassicales</taxon>
        <taxon>Brassicaceae</taxon>
        <taxon>Brassiceae</taxon>
        <taxon>Brassica</taxon>
    </lineage>
</organism>
<protein>
    <submittedName>
        <fullName evidence="1">Uncharacterized protein</fullName>
    </submittedName>
</protein>
<evidence type="ECO:0000313" key="1">
    <source>
        <dbReference type="EMBL" id="KAF3580267.1"/>
    </source>
</evidence>
<proteinExistence type="predicted"/>
<accession>A0ABQ7DQI9</accession>
<keyword evidence="2" id="KW-1185">Reference proteome</keyword>
<reference evidence="1 2" key="1">
    <citation type="journal article" date="2020" name="BMC Genomics">
        <title>Intraspecific diversification of the crop wild relative Brassica cretica Lam. using demographic model selection.</title>
        <authorList>
            <person name="Kioukis A."/>
            <person name="Michalopoulou V.A."/>
            <person name="Briers L."/>
            <person name="Pirintsos S."/>
            <person name="Studholme D.J."/>
            <person name="Pavlidis P."/>
            <person name="Sarris P.F."/>
        </authorList>
    </citation>
    <scope>NUCLEOTIDE SEQUENCE [LARGE SCALE GENOMIC DNA]</scope>
    <source>
        <strain evidence="2">cv. PFS-1207/04</strain>
    </source>
</reference>
<dbReference type="EMBL" id="QGKV02000649">
    <property type="protein sequence ID" value="KAF3580267.1"/>
    <property type="molecule type" value="Genomic_DNA"/>
</dbReference>
<gene>
    <name evidence="1" type="ORF">DY000_02032779</name>
</gene>
<sequence>MHSPRQDPENKKEVTSTREWLRLKETCSTLLEVRVIPCWPFKTSEHMRCSCLSKGDTTWLVHEWAWDQMDQLGFSSEVGNAYGMSSLGNMANPLRKSNLGIA</sequence>
<comment type="caution">
    <text evidence="1">The sequence shown here is derived from an EMBL/GenBank/DDBJ whole genome shotgun (WGS) entry which is preliminary data.</text>
</comment>
<evidence type="ECO:0000313" key="2">
    <source>
        <dbReference type="Proteomes" id="UP000266723"/>
    </source>
</evidence>